<sequence>MYSFIIVSSLNIAASAASTVHAVANTSRHIHDAHVFGSAAFTDHHSLFQLILKQVCEGQIFVVIHLIMSFLNFPAIYFL</sequence>
<dbReference type="EMBL" id="EF083332">
    <property type="protein sequence ID" value="ABK22681.1"/>
    <property type="molecule type" value="mRNA"/>
</dbReference>
<name>A9NPX0_PICSI</name>
<evidence type="ECO:0000313" key="1">
    <source>
        <dbReference type="EMBL" id="ABK22681.1"/>
    </source>
</evidence>
<dbReference type="AlphaFoldDB" id="A9NPX0"/>
<protein>
    <submittedName>
        <fullName evidence="1">Uncharacterized protein</fullName>
    </submittedName>
</protein>
<proteinExistence type="evidence at transcript level"/>
<accession>A9NPX0</accession>
<reference evidence="1" key="1">
    <citation type="journal article" date="2008" name="BMC Genomics">
        <title>A conifer genomics resource of 200,000 spruce (Picea spp.) ESTs and 6,464 high-quality, sequence-finished full-length cDNAs for Sitka spruce (Picea sitchensis).</title>
        <authorList>
            <person name="Ralph S.G."/>
            <person name="Chun H.J."/>
            <person name="Kolosova N."/>
            <person name="Cooper D."/>
            <person name="Oddy C."/>
            <person name="Ritland C.E."/>
            <person name="Kirkpatrick R."/>
            <person name="Moore R."/>
            <person name="Barber S."/>
            <person name="Holt R.A."/>
            <person name="Jones S.J."/>
            <person name="Marra M.A."/>
            <person name="Douglas C.J."/>
            <person name="Ritland K."/>
            <person name="Bohlmann J."/>
        </authorList>
    </citation>
    <scope>NUCLEOTIDE SEQUENCE</scope>
    <source>
        <tissue evidence="1">Bark</tissue>
    </source>
</reference>
<organism evidence="1">
    <name type="scientific">Picea sitchensis</name>
    <name type="common">Sitka spruce</name>
    <name type="synonym">Pinus sitchensis</name>
    <dbReference type="NCBI Taxonomy" id="3332"/>
    <lineage>
        <taxon>Eukaryota</taxon>
        <taxon>Viridiplantae</taxon>
        <taxon>Streptophyta</taxon>
        <taxon>Embryophyta</taxon>
        <taxon>Tracheophyta</taxon>
        <taxon>Spermatophyta</taxon>
        <taxon>Pinopsida</taxon>
        <taxon>Pinidae</taxon>
        <taxon>Conifers I</taxon>
        <taxon>Pinales</taxon>
        <taxon>Pinaceae</taxon>
        <taxon>Picea</taxon>
    </lineage>
</organism>